<dbReference type="InterPro" id="IPR036250">
    <property type="entry name" value="AcylCo_DH-like_C"/>
</dbReference>
<dbReference type="SUPFAM" id="SSF56645">
    <property type="entry name" value="Acyl-CoA dehydrogenase NM domain-like"/>
    <property type="match status" value="1"/>
</dbReference>
<dbReference type="RefSeq" id="WP_180917238.1">
    <property type="nucleotide sequence ID" value="NZ_CP059165.1"/>
</dbReference>
<proteinExistence type="predicted"/>
<dbReference type="PANTHER" id="PTHR48083:SF19">
    <property type="entry name" value="FLAVIN-DEPENDENT MONOOXYGENASE, OXYGENASE SUBUNIT HSAA"/>
    <property type="match status" value="1"/>
</dbReference>
<dbReference type="InterPro" id="IPR046373">
    <property type="entry name" value="Acyl-CoA_Oxase/DH_mid-dom_sf"/>
</dbReference>
<dbReference type="EMBL" id="CP059165">
    <property type="protein sequence ID" value="QLL08653.1"/>
    <property type="molecule type" value="Genomic_DNA"/>
</dbReference>
<evidence type="ECO:0000256" key="3">
    <source>
        <dbReference type="ARBA" id="ARBA00023002"/>
    </source>
</evidence>
<dbReference type="PIRSF" id="PIRSF016578">
    <property type="entry name" value="HsaA"/>
    <property type="match status" value="1"/>
</dbReference>
<dbReference type="GO" id="GO:0050660">
    <property type="term" value="F:flavin adenine dinucleotide binding"/>
    <property type="evidence" value="ECO:0007669"/>
    <property type="project" value="InterPro"/>
</dbReference>
<dbReference type="Gene3D" id="2.40.110.10">
    <property type="entry name" value="Butyryl-CoA Dehydrogenase, subunit A, domain 2"/>
    <property type="match status" value="1"/>
</dbReference>
<dbReference type="GO" id="GO:0005737">
    <property type="term" value="C:cytoplasm"/>
    <property type="evidence" value="ECO:0007669"/>
    <property type="project" value="TreeGrafter"/>
</dbReference>
<dbReference type="KEGG" id="mgor:H0P51_06925"/>
<evidence type="ECO:0000259" key="4">
    <source>
        <dbReference type="Pfam" id="PF08028"/>
    </source>
</evidence>
<dbReference type="GO" id="GO:0033539">
    <property type="term" value="P:fatty acid beta-oxidation using acyl-CoA dehydrogenase"/>
    <property type="evidence" value="ECO:0007669"/>
    <property type="project" value="TreeGrafter"/>
</dbReference>
<dbReference type="AlphaFoldDB" id="A0A7D6HWM8"/>
<dbReference type="Gene3D" id="1.20.140.10">
    <property type="entry name" value="Butyryl-CoA Dehydrogenase, subunit A, domain 3"/>
    <property type="match status" value="1"/>
</dbReference>
<dbReference type="PANTHER" id="PTHR48083">
    <property type="entry name" value="MEDIUM-CHAIN SPECIFIC ACYL-COA DEHYDROGENASE, MITOCHONDRIAL-RELATED"/>
    <property type="match status" value="1"/>
</dbReference>
<dbReference type="InterPro" id="IPR013107">
    <property type="entry name" value="Acyl-CoA_DH_C"/>
</dbReference>
<dbReference type="InterPro" id="IPR050741">
    <property type="entry name" value="Acyl-CoA_dehydrogenase"/>
</dbReference>
<dbReference type="Proteomes" id="UP000510682">
    <property type="component" value="Chromosome"/>
</dbReference>
<organism evidence="5 6">
    <name type="scientific">Mycobacterium vicinigordonae</name>
    <dbReference type="NCBI Taxonomy" id="1719132"/>
    <lineage>
        <taxon>Bacteria</taxon>
        <taxon>Bacillati</taxon>
        <taxon>Actinomycetota</taxon>
        <taxon>Actinomycetes</taxon>
        <taxon>Mycobacteriales</taxon>
        <taxon>Mycobacteriaceae</taxon>
        <taxon>Mycobacterium</taxon>
    </lineage>
</organism>
<name>A0A7D6HWM8_9MYCO</name>
<keyword evidence="6" id="KW-1185">Reference proteome</keyword>
<dbReference type="GO" id="GO:0016712">
    <property type="term" value="F:oxidoreductase activity, acting on paired donors, with incorporation or reduction of molecular oxygen, reduced flavin or flavoprotein as one donor, and incorporation of one atom of oxygen"/>
    <property type="evidence" value="ECO:0007669"/>
    <property type="project" value="TreeGrafter"/>
</dbReference>
<feature type="domain" description="Acyl-CoA dehydrogenase C-terminal" evidence="4">
    <location>
        <begin position="234"/>
        <end position="366"/>
    </location>
</feature>
<evidence type="ECO:0000313" key="5">
    <source>
        <dbReference type="EMBL" id="QLL08653.1"/>
    </source>
</evidence>
<sequence>MGLPLSSASALVPDDFVARLAERAGEAEQLRRLPDDTVAEVRDSELLGLLAPKRFGGRQACFPEVLEPVQRMALGCASSSWTIGFFVLHNWLLSLFDEQAQVEVFAAGPALAPAPLAPTGFGEKVSGGIKLSGKWSWATGIMHADWVMVCALCGSGDDMFPGLIIVPVDEVTVDDVWHTLGMRATGSNDVTVNEVFVPAHRIVPLSDLYNGTSAGATLHDAPLYRWPVVPALALTAAMPILGSAQLVVKAFAERLETRVLAYSGARQKEQPATQIRLADARIRLQALQGLVTDIAGTIESIVAEGGVVQRKLRARARATAAHVVNESLCVINNLMVASGASANFLANPLQRARRDAEMGAGHVIFDQDTARELYGALEIGLKISPIAMV</sequence>
<accession>A0A7D6HWM8</accession>
<gene>
    <name evidence="5" type="ORF">H0P51_06925</name>
</gene>
<dbReference type="Pfam" id="PF08028">
    <property type="entry name" value="Acyl-CoA_dh_2"/>
    <property type="match status" value="1"/>
</dbReference>
<dbReference type="GO" id="GO:0003995">
    <property type="term" value="F:acyl-CoA dehydrogenase activity"/>
    <property type="evidence" value="ECO:0007669"/>
    <property type="project" value="TreeGrafter"/>
</dbReference>
<evidence type="ECO:0000256" key="1">
    <source>
        <dbReference type="ARBA" id="ARBA00022630"/>
    </source>
</evidence>
<dbReference type="InterPro" id="IPR009100">
    <property type="entry name" value="AcylCoA_DH/oxidase_NM_dom_sf"/>
</dbReference>
<dbReference type="InterPro" id="IPR037069">
    <property type="entry name" value="AcylCoA_DH/ox_N_sf"/>
</dbReference>
<keyword evidence="1" id="KW-0285">Flavoprotein</keyword>
<dbReference type="Gene3D" id="1.10.540.10">
    <property type="entry name" value="Acyl-CoA dehydrogenase/oxidase, N-terminal domain"/>
    <property type="match status" value="1"/>
</dbReference>
<dbReference type="SUPFAM" id="SSF47203">
    <property type="entry name" value="Acyl-CoA dehydrogenase C-terminal domain-like"/>
    <property type="match status" value="1"/>
</dbReference>
<protein>
    <submittedName>
        <fullName evidence="5">Acyl-CoA dehydrogenase</fullName>
    </submittedName>
</protein>
<keyword evidence="3" id="KW-0560">Oxidoreductase</keyword>
<reference evidence="5" key="2">
    <citation type="submission" date="2020-07" db="EMBL/GenBank/DDBJ databases">
        <authorList>
            <person name="Yu X."/>
        </authorList>
    </citation>
    <scope>NUCLEOTIDE SEQUENCE [LARGE SCALE GENOMIC DNA]</scope>
    <source>
        <strain evidence="5">24T</strain>
    </source>
</reference>
<evidence type="ECO:0000256" key="2">
    <source>
        <dbReference type="ARBA" id="ARBA00022827"/>
    </source>
</evidence>
<keyword evidence="2" id="KW-0274">FAD</keyword>
<reference evidence="5" key="1">
    <citation type="submission" date="2020-07" db="EMBL/GenBank/DDBJ databases">
        <title>Description of Mycobacterium gordonae subsp. intergordonae subsp.nov. and Mycobacterium gordonae subsp. gordonae subsp. nov.</title>
        <authorList>
            <person name="Huang H."/>
        </authorList>
    </citation>
    <scope>NUCLEOTIDE SEQUENCE [LARGE SCALE GENOMIC DNA]</scope>
    <source>
        <strain evidence="5">24T</strain>
    </source>
</reference>
<evidence type="ECO:0000313" key="6">
    <source>
        <dbReference type="Proteomes" id="UP000510682"/>
    </source>
</evidence>